<dbReference type="GO" id="GO:0000981">
    <property type="term" value="F:DNA-binding transcription factor activity, RNA polymerase II-specific"/>
    <property type="evidence" value="ECO:0007669"/>
    <property type="project" value="TreeGrafter"/>
</dbReference>
<dbReference type="STRING" id="400682.B4Y0U6"/>
<evidence type="ECO:0000313" key="5">
    <source>
        <dbReference type="Proteomes" id="UP000007879"/>
    </source>
</evidence>
<sequence length="385" mass="41356">MMSGGENRLYPNSSSSSSSSSLHRYQLNVAGSQQDPIDYTLGPTIPSSSSSLASKGAGSSFSRSSSSSSTCSTTSSNLMLRRIPYEPNPSPPATAGGLSSDESLQDDSVSIGEGEGDLGPLTGDQKRMRRMQANKRERKRMHTVNSAFDDLRDLVPTYPSNRKLSKIETLRLACAYIEDLAKLLRESTGAAVVHGEDVNLHHPHLNPPLPHSTGDTTGFLPPPRTYSPIKNEYNRLQSQDYSTCNFQHYRVPLSYDYESCPSDPEIQSPPTYRTGSGPPVSYMSAAGGLAVKPPALARVSSDTAVSLQMAQTSLNTSSSGYCGSPSVTPCSPLTRVQHSTPSAAPASLVSRNNIPSSHFLPSSTTSNYYHHHSLPTPGFTQCYSQ</sequence>
<dbReference type="InterPro" id="IPR011598">
    <property type="entry name" value="bHLH_dom"/>
</dbReference>
<dbReference type="eggNOG" id="KOG3898">
    <property type="taxonomic scope" value="Eukaryota"/>
</dbReference>
<accession>B4Y0U6</accession>
<dbReference type="HOGENOM" id="CLU_718080_0_0_1"/>
<dbReference type="GO" id="GO:0005634">
    <property type="term" value="C:nucleus"/>
    <property type="evidence" value="ECO:0007669"/>
    <property type="project" value="TreeGrafter"/>
</dbReference>
<dbReference type="Gene3D" id="4.10.280.10">
    <property type="entry name" value="Helix-loop-helix DNA-binding domain"/>
    <property type="match status" value="1"/>
</dbReference>
<evidence type="ECO:0000256" key="1">
    <source>
        <dbReference type="SAM" id="MobiDB-lite"/>
    </source>
</evidence>
<dbReference type="Proteomes" id="UP000007879">
    <property type="component" value="Unassembled WGS sequence"/>
</dbReference>
<dbReference type="InterPro" id="IPR036638">
    <property type="entry name" value="HLH_DNA-bd_sf"/>
</dbReference>
<dbReference type="PANTHER" id="PTHR19290">
    <property type="entry name" value="BASIC HELIX-LOOP-HELIX PROTEIN NEUROGENIN-RELATED"/>
    <property type="match status" value="1"/>
</dbReference>
<dbReference type="EMBL" id="EU273940">
    <property type="protein sequence ID" value="ABZ79673.1"/>
    <property type="molecule type" value="mRNA"/>
</dbReference>
<dbReference type="InterPro" id="IPR050359">
    <property type="entry name" value="bHLH_transcription_factors"/>
</dbReference>
<dbReference type="GO" id="GO:0046983">
    <property type="term" value="F:protein dimerization activity"/>
    <property type="evidence" value="ECO:0007669"/>
    <property type="project" value="InterPro"/>
</dbReference>
<feature type="domain" description="BHLH" evidence="2">
    <location>
        <begin position="128"/>
        <end position="180"/>
    </location>
</feature>
<protein>
    <submittedName>
        <fullName evidence="3 4">BHLH1</fullName>
    </submittedName>
</protein>
<dbReference type="AlphaFoldDB" id="B4Y0U6"/>
<dbReference type="KEGG" id="aqu:100637004"/>
<feature type="compositionally biased region" description="Low complexity" evidence="1">
    <location>
        <begin position="47"/>
        <end position="76"/>
    </location>
</feature>
<reference evidence="4" key="3">
    <citation type="submission" date="2017-05" db="UniProtKB">
        <authorList>
            <consortium name="EnsemblMetazoa"/>
        </authorList>
    </citation>
    <scope>IDENTIFICATION</scope>
</reference>
<evidence type="ECO:0000313" key="4">
    <source>
        <dbReference type="EnsemblMetazoa" id="Aqu2.1.26986_001"/>
    </source>
</evidence>
<evidence type="ECO:0000259" key="2">
    <source>
        <dbReference type="PROSITE" id="PS50888"/>
    </source>
</evidence>
<proteinExistence type="evidence at transcript level"/>
<dbReference type="EnsemblMetazoa" id="NM_001279270.1">
    <property type="protein sequence ID" value="NP_001266199.1"/>
    <property type="gene ID" value="LOC100637004"/>
</dbReference>
<feature type="region of interest" description="Disordered" evidence="1">
    <location>
        <begin position="1"/>
        <end position="125"/>
    </location>
</feature>
<dbReference type="SMART" id="SM00353">
    <property type="entry name" value="HLH"/>
    <property type="match status" value="1"/>
</dbReference>
<dbReference type="OrthoDB" id="5969565at2759"/>
<dbReference type="EnsemblMetazoa" id="Aqu2.1.26986_001">
    <property type="protein sequence ID" value="Aqu2.1.26986_001"/>
    <property type="gene ID" value="Aqu2.1.26986"/>
</dbReference>
<reference evidence="3" key="1">
    <citation type="journal article" date="2008" name="Curr. Biol.">
        <title>Sponge genes provide new insight into the evolutionary origin of the neurogenic circuit.</title>
        <authorList>
            <person name="Richards G.S."/>
            <person name="Simionato E."/>
            <person name="Perron M."/>
            <person name="Adamska M."/>
            <person name="Vervoort M."/>
            <person name="Degnan B.M."/>
        </authorList>
    </citation>
    <scope>NUCLEOTIDE SEQUENCE</scope>
</reference>
<organism evidence="3">
    <name type="scientific">Amphimedon queenslandica</name>
    <name type="common">Sponge</name>
    <dbReference type="NCBI Taxonomy" id="400682"/>
    <lineage>
        <taxon>Eukaryota</taxon>
        <taxon>Metazoa</taxon>
        <taxon>Porifera</taxon>
        <taxon>Demospongiae</taxon>
        <taxon>Heteroscleromorpha</taxon>
        <taxon>Haplosclerida</taxon>
        <taxon>Niphatidae</taxon>
        <taxon>Amphimedon</taxon>
    </lineage>
</organism>
<dbReference type="PROSITE" id="PS50888">
    <property type="entry name" value="BHLH"/>
    <property type="match status" value="1"/>
</dbReference>
<dbReference type="SUPFAM" id="SSF47459">
    <property type="entry name" value="HLH, helix-loop-helix DNA-binding domain"/>
    <property type="match status" value="1"/>
</dbReference>
<name>B4Y0U6_AMPQE</name>
<gene>
    <name evidence="4" type="primary">100637004</name>
</gene>
<dbReference type="GO" id="GO:0070888">
    <property type="term" value="F:E-box binding"/>
    <property type="evidence" value="ECO:0007669"/>
    <property type="project" value="TreeGrafter"/>
</dbReference>
<keyword evidence="5" id="KW-1185">Reference proteome</keyword>
<reference evidence="5" key="2">
    <citation type="journal article" date="2010" name="Nature">
        <title>The Amphimedon queenslandica genome and the evolution of animal complexity.</title>
        <authorList>
            <person name="Srivastava M."/>
            <person name="Simakov O."/>
            <person name="Chapman J."/>
            <person name="Fahey B."/>
            <person name="Gauthier M.E."/>
            <person name="Mitros T."/>
            <person name="Richards G.S."/>
            <person name="Conaco C."/>
            <person name="Dacre M."/>
            <person name="Hellsten U."/>
            <person name="Larroux C."/>
            <person name="Putnam N.H."/>
            <person name="Stanke M."/>
            <person name="Adamska M."/>
            <person name="Darling A."/>
            <person name="Degnan S.M."/>
            <person name="Oakley T.H."/>
            <person name="Plachetzki D.C."/>
            <person name="Zhai Y."/>
            <person name="Adamski M."/>
            <person name="Calcino A."/>
            <person name="Cummins S.F."/>
            <person name="Goodstein D.M."/>
            <person name="Harris C."/>
            <person name="Jackson D.J."/>
            <person name="Leys S.P."/>
            <person name="Shu S."/>
            <person name="Woodcroft B.J."/>
            <person name="Vervoort M."/>
            <person name="Kosik K.S."/>
            <person name="Manning G."/>
            <person name="Degnan B.M."/>
            <person name="Rokhsar D.S."/>
        </authorList>
    </citation>
    <scope>NUCLEOTIDE SEQUENCE [LARGE SCALE GENOMIC DNA]</scope>
</reference>
<dbReference type="PANTHER" id="PTHR19290:SF163">
    <property type="entry name" value="BASIC HELIX-LOOP-HELIX NEURAL TRANSCRIPTION FACTOR TAP"/>
    <property type="match status" value="1"/>
</dbReference>
<evidence type="ECO:0000313" key="3">
    <source>
        <dbReference type="EMBL" id="ABZ79673.1"/>
    </source>
</evidence>
<dbReference type="CDD" id="cd11390">
    <property type="entry name" value="bHLH_TS"/>
    <property type="match status" value="1"/>
</dbReference>
<dbReference type="Pfam" id="PF00010">
    <property type="entry name" value="HLH"/>
    <property type="match status" value="1"/>
</dbReference>
<dbReference type="GO" id="GO:0045944">
    <property type="term" value="P:positive regulation of transcription by RNA polymerase II"/>
    <property type="evidence" value="ECO:0007669"/>
    <property type="project" value="TreeGrafter"/>
</dbReference>